<dbReference type="GO" id="GO:0030246">
    <property type="term" value="F:carbohydrate binding"/>
    <property type="evidence" value="ECO:0007669"/>
    <property type="project" value="InterPro"/>
</dbReference>
<accession>A0A9W9RIW3</accession>
<proteinExistence type="predicted"/>
<evidence type="ECO:0000313" key="2">
    <source>
        <dbReference type="Proteomes" id="UP001147782"/>
    </source>
</evidence>
<evidence type="ECO:0000313" key="1">
    <source>
        <dbReference type="EMBL" id="KAJ5358378.1"/>
    </source>
</evidence>
<comment type="caution">
    <text evidence="1">The sequence shown here is derived from an EMBL/GenBank/DDBJ whole genome shotgun (WGS) entry which is preliminary data.</text>
</comment>
<dbReference type="EMBL" id="JAPZBS010000009">
    <property type="protein sequence ID" value="KAJ5358378.1"/>
    <property type="molecule type" value="Genomic_DNA"/>
</dbReference>
<keyword evidence="2" id="KW-1185">Reference proteome</keyword>
<dbReference type="GeneID" id="81442883"/>
<dbReference type="InterPro" id="IPR011013">
    <property type="entry name" value="Gal_mutarotase_sf_dom"/>
</dbReference>
<dbReference type="Gene3D" id="2.60.40.1760">
    <property type="entry name" value="glycosyl hydrolase (family 31)"/>
    <property type="match status" value="1"/>
</dbReference>
<dbReference type="RefSeq" id="XP_056549664.1">
    <property type="nucleotide sequence ID" value="XM_056703704.1"/>
</dbReference>
<dbReference type="Proteomes" id="UP001147782">
    <property type="component" value="Unassembled WGS sequence"/>
</dbReference>
<dbReference type="AlphaFoldDB" id="A0A9W9RIW3"/>
<reference evidence="1" key="2">
    <citation type="journal article" date="2023" name="IMA Fungus">
        <title>Comparative genomic study of the Penicillium genus elucidates a diverse pangenome and 15 lateral gene transfer events.</title>
        <authorList>
            <person name="Petersen C."/>
            <person name="Sorensen T."/>
            <person name="Nielsen M.R."/>
            <person name="Sondergaard T.E."/>
            <person name="Sorensen J.L."/>
            <person name="Fitzpatrick D.A."/>
            <person name="Frisvad J.C."/>
            <person name="Nielsen K.L."/>
        </authorList>
    </citation>
    <scope>NUCLEOTIDE SEQUENCE</scope>
    <source>
        <strain evidence="1">IBT 29864</strain>
    </source>
</reference>
<dbReference type="SUPFAM" id="SSF74650">
    <property type="entry name" value="Galactose mutarotase-like"/>
    <property type="match status" value="1"/>
</dbReference>
<dbReference type="GO" id="GO:0005975">
    <property type="term" value="P:carbohydrate metabolic process"/>
    <property type="evidence" value="ECO:0007669"/>
    <property type="project" value="InterPro"/>
</dbReference>
<reference evidence="1" key="1">
    <citation type="submission" date="2022-11" db="EMBL/GenBank/DDBJ databases">
        <authorList>
            <person name="Petersen C."/>
        </authorList>
    </citation>
    <scope>NUCLEOTIDE SEQUENCE</scope>
    <source>
        <strain evidence="1">IBT 29864</strain>
    </source>
</reference>
<sequence>MQPDLEFSWTNEPSFGFDVTRKSNKDVLFSTKGTDLVFENQFVEFKSSLPENYNLYGLGESIHAFRLGNNYTKTYYAADAGATVDINVYGTHLFFLETRYFTPDANGNLSLVTSNEAAEAAPNANCTSFSHGVYSRNAHGQDILMQEDSITYRAIGGSIDPYFFPGPSQPEVTKSYLRAVGQGGRVIRFSCA</sequence>
<dbReference type="PANTHER" id="PTHR22762:SF133">
    <property type="entry name" value="P-TYPE DOMAIN-CONTAINING PROTEIN"/>
    <property type="match status" value="1"/>
</dbReference>
<dbReference type="OrthoDB" id="3816060at2759"/>
<gene>
    <name evidence="1" type="ORF">N7496_010791</name>
</gene>
<dbReference type="PANTHER" id="PTHR22762">
    <property type="entry name" value="ALPHA-GLUCOSIDASE"/>
    <property type="match status" value="1"/>
</dbReference>
<protein>
    <submittedName>
        <fullName evidence="1">Uncharacterized protein</fullName>
    </submittedName>
</protein>
<organism evidence="1 2">
    <name type="scientific">Penicillium cataractarum</name>
    <dbReference type="NCBI Taxonomy" id="2100454"/>
    <lineage>
        <taxon>Eukaryota</taxon>
        <taxon>Fungi</taxon>
        <taxon>Dikarya</taxon>
        <taxon>Ascomycota</taxon>
        <taxon>Pezizomycotina</taxon>
        <taxon>Eurotiomycetes</taxon>
        <taxon>Eurotiomycetidae</taxon>
        <taxon>Eurotiales</taxon>
        <taxon>Aspergillaceae</taxon>
        <taxon>Penicillium</taxon>
    </lineage>
</organism>
<dbReference type="GO" id="GO:0004553">
    <property type="term" value="F:hydrolase activity, hydrolyzing O-glycosyl compounds"/>
    <property type="evidence" value="ECO:0007669"/>
    <property type="project" value="TreeGrafter"/>
</dbReference>
<name>A0A9W9RIW3_9EURO</name>
<dbReference type="CDD" id="cd14752">
    <property type="entry name" value="GH31_N"/>
    <property type="match status" value="1"/>
</dbReference>